<dbReference type="Proteomes" id="UP000001075">
    <property type="component" value="Unassembled WGS sequence"/>
</dbReference>
<dbReference type="PANTHER" id="PTHR11430">
    <property type="entry name" value="LIPOCALIN"/>
    <property type="match status" value="1"/>
</dbReference>
<protein>
    <submittedName>
        <fullName evidence="6">Trichosurin</fullName>
    </submittedName>
</protein>
<accession>G3IJ88</accession>
<sequence>MKHLLLLTVGLSLAWALQDQSRVPVQQDFSPEQVTGHWSTLNLASTDRSVIEEGGAYQCFMTGIALLDNGNLNVTYLHRQDGKCVKEFYVAEKTGIPGRYTFDYQGKNYLTFVAVTEEFTIMDLENQSEGNTLIVVELHGRTLYAGKLGLEPYKSHTSRRGIVPDNIMDVSLNRKPTFLQLLLCGTPGTVAVMTVTPLEVYAIGHSVKGTAG</sequence>
<dbReference type="PaxDb" id="10029-XP_007637268.1"/>
<dbReference type="STRING" id="10029.G3IJ88"/>
<dbReference type="InterPro" id="IPR002345">
    <property type="entry name" value="Lipocalin"/>
</dbReference>
<feature type="domain" description="Lipocalin/cytosolic fatty-acid binding" evidence="5">
    <location>
        <begin position="35"/>
        <end position="170"/>
    </location>
</feature>
<proteinExistence type="inferred from homology"/>
<evidence type="ECO:0000313" key="6">
    <source>
        <dbReference type="EMBL" id="EGW10042.1"/>
    </source>
</evidence>
<dbReference type="EMBL" id="JH003228">
    <property type="protein sequence ID" value="EGW10042.1"/>
    <property type="molecule type" value="Genomic_DNA"/>
</dbReference>
<dbReference type="GO" id="GO:0005615">
    <property type="term" value="C:extracellular space"/>
    <property type="evidence" value="ECO:0007669"/>
    <property type="project" value="TreeGrafter"/>
</dbReference>
<keyword evidence="3" id="KW-0964">Secreted</keyword>
<dbReference type="InParanoid" id="G3IJ88"/>
<keyword evidence="4" id="KW-0732">Signal</keyword>
<dbReference type="PANTHER" id="PTHR11430:SF141">
    <property type="entry name" value="LIPOCALIN 11"/>
    <property type="match status" value="1"/>
</dbReference>
<comment type="subcellular location">
    <subcellularLocation>
        <location evidence="1">Secreted</location>
    </subcellularLocation>
</comment>
<name>G3IJ88_CRIGR</name>
<dbReference type="SUPFAM" id="SSF50814">
    <property type="entry name" value="Lipocalins"/>
    <property type="match status" value="1"/>
</dbReference>
<organism evidence="6 7">
    <name type="scientific">Cricetulus griseus</name>
    <name type="common">Chinese hamster</name>
    <name type="synonym">Cricetulus barabensis griseus</name>
    <dbReference type="NCBI Taxonomy" id="10029"/>
    <lineage>
        <taxon>Eukaryota</taxon>
        <taxon>Metazoa</taxon>
        <taxon>Chordata</taxon>
        <taxon>Craniata</taxon>
        <taxon>Vertebrata</taxon>
        <taxon>Euteleostomi</taxon>
        <taxon>Mammalia</taxon>
        <taxon>Eutheria</taxon>
        <taxon>Euarchontoglires</taxon>
        <taxon>Glires</taxon>
        <taxon>Rodentia</taxon>
        <taxon>Myomorpha</taxon>
        <taxon>Muroidea</taxon>
        <taxon>Cricetidae</taxon>
        <taxon>Cricetinae</taxon>
        <taxon>Cricetulus</taxon>
    </lineage>
</organism>
<evidence type="ECO:0000256" key="4">
    <source>
        <dbReference type="SAM" id="SignalP"/>
    </source>
</evidence>
<evidence type="ECO:0000256" key="3">
    <source>
        <dbReference type="ARBA" id="ARBA00022525"/>
    </source>
</evidence>
<reference evidence="7" key="1">
    <citation type="journal article" date="2011" name="Nat. Biotechnol.">
        <title>The genomic sequence of the Chinese hamster ovary (CHO)-K1 cell line.</title>
        <authorList>
            <person name="Xu X."/>
            <person name="Nagarajan H."/>
            <person name="Lewis N.E."/>
            <person name="Pan S."/>
            <person name="Cai Z."/>
            <person name="Liu X."/>
            <person name="Chen W."/>
            <person name="Xie M."/>
            <person name="Wang W."/>
            <person name="Hammond S."/>
            <person name="Andersen M.R."/>
            <person name="Neff N."/>
            <person name="Passarelli B."/>
            <person name="Koh W."/>
            <person name="Fan H.C."/>
            <person name="Wang J."/>
            <person name="Gui Y."/>
            <person name="Lee K.H."/>
            <person name="Betenbaugh M.J."/>
            <person name="Quake S.R."/>
            <person name="Famili I."/>
            <person name="Palsson B.O."/>
            <person name="Wang J."/>
        </authorList>
    </citation>
    <scope>NUCLEOTIDE SEQUENCE [LARGE SCALE GENOMIC DNA]</scope>
    <source>
        <strain evidence="7">CHO K1 cell line</strain>
    </source>
</reference>
<comment type="similarity">
    <text evidence="2">Belongs to the calycin superfamily. Lipocalin family.</text>
</comment>
<dbReference type="InterPro" id="IPR000566">
    <property type="entry name" value="Lipocln_cytosolic_FA-bd_dom"/>
</dbReference>
<gene>
    <name evidence="6" type="ORF">I79_023921</name>
</gene>
<feature type="chain" id="PRO_5003445374" evidence="4">
    <location>
        <begin position="17"/>
        <end position="212"/>
    </location>
</feature>
<dbReference type="FunCoup" id="G3IJ88">
    <property type="interactions" value="9"/>
</dbReference>
<evidence type="ECO:0000259" key="5">
    <source>
        <dbReference type="Pfam" id="PF00061"/>
    </source>
</evidence>
<dbReference type="AlphaFoldDB" id="G3IJ88"/>
<dbReference type="Gene3D" id="2.40.128.20">
    <property type="match status" value="1"/>
</dbReference>
<dbReference type="GO" id="GO:0036094">
    <property type="term" value="F:small molecule binding"/>
    <property type="evidence" value="ECO:0007669"/>
    <property type="project" value="InterPro"/>
</dbReference>
<evidence type="ECO:0000313" key="7">
    <source>
        <dbReference type="Proteomes" id="UP000001075"/>
    </source>
</evidence>
<evidence type="ECO:0000256" key="2">
    <source>
        <dbReference type="ARBA" id="ARBA00006889"/>
    </source>
</evidence>
<feature type="signal peptide" evidence="4">
    <location>
        <begin position="1"/>
        <end position="16"/>
    </location>
</feature>
<dbReference type="InterPro" id="IPR012674">
    <property type="entry name" value="Calycin"/>
</dbReference>
<evidence type="ECO:0000256" key="1">
    <source>
        <dbReference type="ARBA" id="ARBA00004613"/>
    </source>
</evidence>
<dbReference type="GO" id="GO:0005549">
    <property type="term" value="F:odorant binding"/>
    <property type="evidence" value="ECO:0007669"/>
    <property type="project" value="TreeGrafter"/>
</dbReference>
<dbReference type="Pfam" id="PF00061">
    <property type="entry name" value="Lipocalin"/>
    <property type="match status" value="1"/>
</dbReference>